<name>M8D348_AEGTA</name>
<feature type="compositionally biased region" description="Polar residues" evidence="3">
    <location>
        <begin position="39"/>
        <end position="60"/>
    </location>
</feature>
<dbReference type="InterPro" id="IPR011333">
    <property type="entry name" value="SKP1/BTB/POZ_sf"/>
</dbReference>
<accession>M8D348</accession>
<dbReference type="GO" id="GO:0016567">
    <property type="term" value="P:protein ubiquitination"/>
    <property type="evidence" value="ECO:0007669"/>
    <property type="project" value="InterPro"/>
</dbReference>
<feature type="region of interest" description="Disordered" evidence="3">
    <location>
        <begin position="1"/>
        <end position="60"/>
    </location>
</feature>
<dbReference type="InterPro" id="IPR002083">
    <property type="entry name" value="MATH/TRAF_dom"/>
</dbReference>
<dbReference type="InterPro" id="IPR045005">
    <property type="entry name" value="BPM1-6"/>
</dbReference>
<reference evidence="4" key="1">
    <citation type="submission" date="2015-06" db="UniProtKB">
        <authorList>
            <consortium name="EnsemblPlants"/>
        </authorList>
    </citation>
    <scope>IDENTIFICATION</scope>
</reference>
<evidence type="ECO:0000256" key="1">
    <source>
        <dbReference type="ARBA" id="ARBA00004906"/>
    </source>
</evidence>
<dbReference type="SUPFAM" id="SSF49599">
    <property type="entry name" value="TRAF domain-like"/>
    <property type="match status" value="1"/>
</dbReference>
<dbReference type="PANTHER" id="PTHR26379:SF505">
    <property type="entry name" value="BTB DOMAIN-CONTAINING PROTEIN"/>
    <property type="match status" value="1"/>
</dbReference>
<feature type="compositionally biased region" description="Low complexity" evidence="3">
    <location>
        <begin position="16"/>
        <end position="26"/>
    </location>
</feature>
<dbReference type="PANTHER" id="PTHR26379">
    <property type="entry name" value="BTB/POZ AND MATH DOMAIN-CONTAINING PROTEIN 1"/>
    <property type="match status" value="1"/>
</dbReference>
<evidence type="ECO:0000256" key="3">
    <source>
        <dbReference type="SAM" id="MobiDB-lite"/>
    </source>
</evidence>
<dbReference type="Pfam" id="PF24570">
    <property type="entry name" value="BACK_BPM_SPOP"/>
    <property type="match status" value="1"/>
</dbReference>
<dbReference type="Gene3D" id="2.60.210.10">
    <property type="entry name" value="Apoptosis, Tumor Necrosis Factor Receptor Associated Protein 2, Chain A"/>
    <property type="match status" value="1"/>
</dbReference>
<dbReference type="CDD" id="cd18280">
    <property type="entry name" value="BTB_POZ_BPM_plant"/>
    <property type="match status" value="1"/>
</dbReference>
<comment type="pathway">
    <text evidence="1">Protein modification; protein ubiquitination.</text>
</comment>
<dbReference type="PROSITE" id="PS50144">
    <property type="entry name" value="MATH"/>
    <property type="match status" value="1"/>
</dbReference>
<dbReference type="SUPFAM" id="SSF54695">
    <property type="entry name" value="POZ domain"/>
    <property type="match status" value="1"/>
</dbReference>
<dbReference type="InterPro" id="IPR008974">
    <property type="entry name" value="TRAF-like"/>
</dbReference>
<dbReference type="SMART" id="SM00061">
    <property type="entry name" value="MATH"/>
    <property type="match status" value="1"/>
</dbReference>
<comment type="similarity">
    <text evidence="2">Belongs to the Tdpoz family.</text>
</comment>
<dbReference type="Gene3D" id="3.30.710.10">
    <property type="entry name" value="Potassium Channel Kv1.1, Chain A"/>
    <property type="match status" value="1"/>
</dbReference>
<dbReference type="EnsemblPlants" id="EMT30691">
    <property type="protein sequence ID" value="EMT30691"/>
    <property type="gene ID" value="F775_13822"/>
</dbReference>
<organism evidence="4">
    <name type="scientific">Aegilops tauschii</name>
    <name type="common">Tausch's goatgrass</name>
    <name type="synonym">Aegilops squarrosa</name>
    <dbReference type="NCBI Taxonomy" id="37682"/>
    <lineage>
        <taxon>Eukaryota</taxon>
        <taxon>Viridiplantae</taxon>
        <taxon>Streptophyta</taxon>
        <taxon>Embryophyta</taxon>
        <taxon>Tracheophyta</taxon>
        <taxon>Spermatophyta</taxon>
        <taxon>Magnoliopsida</taxon>
        <taxon>Liliopsida</taxon>
        <taxon>Poales</taxon>
        <taxon>Poaceae</taxon>
        <taxon>BOP clade</taxon>
        <taxon>Pooideae</taxon>
        <taxon>Triticodae</taxon>
        <taxon>Triticeae</taxon>
        <taxon>Triticinae</taxon>
        <taxon>Aegilops</taxon>
    </lineage>
</organism>
<dbReference type="Gene3D" id="1.25.40.420">
    <property type="match status" value="1"/>
</dbReference>
<dbReference type="PROSITE" id="PS50097">
    <property type="entry name" value="BTB"/>
    <property type="match status" value="1"/>
</dbReference>
<dbReference type="InterPro" id="IPR000210">
    <property type="entry name" value="BTB/POZ_dom"/>
</dbReference>
<dbReference type="Pfam" id="PF00651">
    <property type="entry name" value="BTB"/>
    <property type="match status" value="1"/>
</dbReference>
<evidence type="ECO:0000256" key="2">
    <source>
        <dbReference type="ARBA" id="ARBA00010846"/>
    </source>
</evidence>
<dbReference type="AlphaFoldDB" id="M8D348"/>
<proteinExistence type="inferred from homology"/>
<dbReference type="SMART" id="SM00225">
    <property type="entry name" value="BTB"/>
    <property type="match status" value="1"/>
</dbReference>
<dbReference type="InterPro" id="IPR056423">
    <property type="entry name" value="BACK_BPM_SPOP"/>
</dbReference>
<dbReference type="CDD" id="cd00121">
    <property type="entry name" value="MATH"/>
    <property type="match status" value="1"/>
</dbReference>
<dbReference type="Pfam" id="PF22486">
    <property type="entry name" value="MATH_2"/>
    <property type="match status" value="1"/>
</dbReference>
<protein>
    <submittedName>
        <fullName evidence="4">Speckle-type POZ protein B</fullName>
    </submittedName>
</protein>
<evidence type="ECO:0000313" key="4">
    <source>
        <dbReference type="EnsemblPlants" id="EMT30691"/>
    </source>
</evidence>
<sequence length="424" mass="46974">MCSRLRHELRFHQPGEASSPSSSSRAAARRPRRARPEATSKSNTAHPKVTSKSNTVQVQSVAERPKVTSAIVAQEERRTHVIKIDGYSRTKELLRIDEFTTSIPFMVGDRNWAVRIYPNGYKAPGYVSVYLILDSADAKDVKAKFTFSLLDKGGEPVPSCIKTVTEHIFPSKGYGYGFPEFIKQEDLERSAHLRGDSFRIRCDVAVVKMIRSQETHANEFVVVPPSDLHQQLGGLLRSNDGADVTFRVGGDIFSAHRSVLAARSPVFKAELFGDMREKAGDPIEIDDIEADVFNSLLHFIYTDSLPESTNEGATQDDVVTASHLLVAADRYGIERLKLICEEKLCNNIDCNMVATSLALAEQHSCDGLKEACFEFLASPSNLEMVITSDGYQHLKSSCPSVLKELIARLLPAELTAARDIIRSM</sequence>
<feature type="compositionally biased region" description="Basic and acidic residues" evidence="3">
    <location>
        <begin position="1"/>
        <end position="13"/>
    </location>
</feature>